<name>A0AAE0P939_SORBR</name>
<feature type="region of interest" description="Disordered" evidence="1">
    <location>
        <begin position="308"/>
        <end position="327"/>
    </location>
</feature>
<feature type="transmembrane region" description="Helical" evidence="2">
    <location>
        <begin position="354"/>
        <end position="379"/>
    </location>
</feature>
<evidence type="ECO:0000256" key="2">
    <source>
        <dbReference type="SAM" id="Phobius"/>
    </source>
</evidence>
<sequence>MASSHAPAPHLPAESESPTLRSLISLFGAGPGQPKAESVTAKDENEDFSSHLPPLPPRDGLLLGTVSAVGKSIRTFTRNDLFKSVLPNAIFGITAAIADIHLRGGVEDAEARFIFAEIIKTFPITYLFNFCALLIFHLGTQRPREHIARGRWWVTAAANDSNNDNNKPRSPSSSSSSSAGQIRRAYLLLLPLTLALNRYFGVWHEGLMINLLTFIYNDLINRSSSGKHEQPPFVRDIILGITFGYINSASLKIALSTASAGSSTIVDSPHGHTWTWLNLTSVLIATTIGCQEFKTRHHNPDHHHADLEAHQETTDINVSDSADKKTPNPRKKALAIFLGEAAVPRAQLAMMMPLWTLICAVFWGLKWPVAAAFVAYSLFVASRVLTQRTVGAEERTWRFWKRWMVVVYLFPVVAVLSAAP</sequence>
<gene>
    <name evidence="3" type="ORF">B0T20DRAFT_40470</name>
</gene>
<proteinExistence type="predicted"/>
<feature type="region of interest" description="Disordered" evidence="1">
    <location>
        <begin position="26"/>
        <end position="50"/>
    </location>
</feature>
<evidence type="ECO:0000256" key="1">
    <source>
        <dbReference type="SAM" id="MobiDB-lite"/>
    </source>
</evidence>
<feature type="transmembrane region" description="Helical" evidence="2">
    <location>
        <begin position="399"/>
        <end position="419"/>
    </location>
</feature>
<keyword evidence="4" id="KW-1185">Reference proteome</keyword>
<organism evidence="3 4">
    <name type="scientific">Sordaria brevicollis</name>
    <dbReference type="NCBI Taxonomy" id="83679"/>
    <lineage>
        <taxon>Eukaryota</taxon>
        <taxon>Fungi</taxon>
        <taxon>Dikarya</taxon>
        <taxon>Ascomycota</taxon>
        <taxon>Pezizomycotina</taxon>
        <taxon>Sordariomycetes</taxon>
        <taxon>Sordariomycetidae</taxon>
        <taxon>Sordariales</taxon>
        <taxon>Sordariaceae</taxon>
        <taxon>Sordaria</taxon>
    </lineage>
</organism>
<comment type="caution">
    <text evidence="3">The sequence shown here is derived from an EMBL/GenBank/DDBJ whole genome shotgun (WGS) entry which is preliminary data.</text>
</comment>
<protein>
    <submittedName>
        <fullName evidence="3">Uncharacterized protein</fullName>
    </submittedName>
</protein>
<dbReference type="EMBL" id="JAUTDP010000010">
    <property type="protein sequence ID" value="KAK3395607.1"/>
    <property type="molecule type" value="Genomic_DNA"/>
</dbReference>
<accession>A0AAE0P939</accession>
<reference evidence="3" key="1">
    <citation type="journal article" date="2023" name="Mol. Phylogenet. Evol.">
        <title>Genome-scale phylogeny and comparative genomics of the fungal order Sordariales.</title>
        <authorList>
            <person name="Hensen N."/>
            <person name="Bonometti L."/>
            <person name="Westerberg I."/>
            <person name="Brannstrom I.O."/>
            <person name="Guillou S."/>
            <person name="Cros-Aarteil S."/>
            <person name="Calhoun S."/>
            <person name="Haridas S."/>
            <person name="Kuo A."/>
            <person name="Mondo S."/>
            <person name="Pangilinan J."/>
            <person name="Riley R."/>
            <person name="LaButti K."/>
            <person name="Andreopoulos B."/>
            <person name="Lipzen A."/>
            <person name="Chen C."/>
            <person name="Yan M."/>
            <person name="Daum C."/>
            <person name="Ng V."/>
            <person name="Clum A."/>
            <person name="Steindorff A."/>
            <person name="Ohm R.A."/>
            <person name="Martin F."/>
            <person name="Silar P."/>
            <person name="Natvig D.O."/>
            <person name="Lalanne C."/>
            <person name="Gautier V."/>
            <person name="Ament-Velasquez S.L."/>
            <person name="Kruys A."/>
            <person name="Hutchinson M.I."/>
            <person name="Powell A.J."/>
            <person name="Barry K."/>
            <person name="Miller A.N."/>
            <person name="Grigoriev I.V."/>
            <person name="Debuchy R."/>
            <person name="Gladieux P."/>
            <person name="Hiltunen Thoren M."/>
            <person name="Johannesson H."/>
        </authorList>
    </citation>
    <scope>NUCLEOTIDE SEQUENCE</scope>
    <source>
        <strain evidence="3">FGSC 1904</strain>
    </source>
</reference>
<reference evidence="3" key="2">
    <citation type="submission" date="2023-07" db="EMBL/GenBank/DDBJ databases">
        <authorList>
            <consortium name="Lawrence Berkeley National Laboratory"/>
            <person name="Haridas S."/>
            <person name="Hensen N."/>
            <person name="Bonometti L."/>
            <person name="Westerberg I."/>
            <person name="Brannstrom I.O."/>
            <person name="Guillou S."/>
            <person name="Cros-Aarteil S."/>
            <person name="Calhoun S."/>
            <person name="Kuo A."/>
            <person name="Mondo S."/>
            <person name="Pangilinan J."/>
            <person name="Riley R."/>
            <person name="LaButti K."/>
            <person name="Andreopoulos B."/>
            <person name="Lipzen A."/>
            <person name="Chen C."/>
            <person name="Yanf M."/>
            <person name="Daum C."/>
            <person name="Ng V."/>
            <person name="Clum A."/>
            <person name="Steindorff A."/>
            <person name="Ohm R."/>
            <person name="Martin F."/>
            <person name="Silar P."/>
            <person name="Natvig D."/>
            <person name="Lalanne C."/>
            <person name="Gautier V."/>
            <person name="Ament-velasquez S.L."/>
            <person name="Kruys A."/>
            <person name="Hutchinson M.I."/>
            <person name="Powell A.J."/>
            <person name="Barry K."/>
            <person name="Miller A.N."/>
            <person name="Grigoriev I.V."/>
            <person name="Debuchy R."/>
            <person name="Gladieux P."/>
            <person name="Thoren M.H."/>
            <person name="Johannesson H."/>
        </authorList>
    </citation>
    <scope>NUCLEOTIDE SEQUENCE</scope>
    <source>
        <strain evidence="3">FGSC 1904</strain>
    </source>
</reference>
<keyword evidence="2" id="KW-0472">Membrane</keyword>
<dbReference type="AlphaFoldDB" id="A0AAE0P939"/>
<evidence type="ECO:0000313" key="3">
    <source>
        <dbReference type="EMBL" id="KAK3395607.1"/>
    </source>
</evidence>
<dbReference type="Proteomes" id="UP001281003">
    <property type="component" value="Unassembled WGS sequence"/>
</dbReference>
<keyword evidence="2" id="KW-0812">Transmembrane</keyword>
<evidence type="ECO:0000313" key="4">
    <source>
        <dbReference type="Proteomes" id="UP001281003"/>
    </source>
</evidence>
<keyword evidence="2" id="KW-1133">Transmembrane helix</keyword>